<feature type="compositionally biased region" description="Basic and acidic residues" evidence="1">
    <location>
        <begin position="728"/>
        <end position="744"/>
    </location>
</feature>
<feature type="region of interest" description="Disordered" evidence="1">
    <location>
        <begin position="1405"/>
        <end position="1546"/>
    </location>
</feature>
<reference evidence="2" key="3">
    <citation type="submission" date="2025-09" db="UniProtKB">
        <authorList>
            <consortium name="Ensembl"/>
        </authorList>
    </citation>
    <scope>IDENTIFICATION</scope>
    <source>
        <strain evidence="2">Boxer</strain>
    </source>
</reference>
<dbReference type="Ensembl" id="ENSCAFT00845028482.1">
    <property type="protein sequence ID" value="ENSCAFP00845022405.1"/>
    <property type="gene ID" value="ENSCAFG00845016016.1"/>
</dbReference>
<feature type="compositionally biased region" description="Basic and acidic residues" evidence="1">
    <location>
        <begin position="1370"/>
        <end position="1384"/>
    </location>
</feature>
<feature type="region of interest" description="Disordered" evidence="1">
    <location>
        <begin position="727"/>
        <end position="823"/>
    </location>
</feature>
<feature type="region of interest" description="Disordered" evidence="1">
    <location>
        <begin position="1356"/>
        <end position="1393"/>
    </location>
</feature>
<feature type="compositionally biased region" description="Basic and acidic residues" evidence="1">
    <location>
        <begin position="993"/>
        <end position="1003"/>
    </location>
</feature>
<dbReference type="GeneTree" id="ENSGT00900000141218"/>
<dbReference type="PANTHER" id="PTHR22379:SF1">
    <property type="entry name" value="RIKEN CDNA 4930407I10 GENE"/>
    <property type="match status" value="1"/>
</dbReference>
<gene>
    <name evidence="2" type="primary">C10H22orf46</name>
</gene>
<name>A0A8I3NZ67_CANLF</name>
<feature type="region of interest" description="Disordered" evidence="1">
    <location>
        <begin position="1576"/>
        <end position="1616"/>
    </location>
</feature>
<dbReference type="KEGG" id="cfa:100683920"/>
<organism evidence="2 3">
    <name type="scientific">Canis lupus familiaris</name>
    <name type="common">Dog</name>
    <name type="synonym">Canis familiaris</name>
    <dbReference type="NCBI Taxonomy" id="9615"/>
    <lineage>
        <taxon>Eukaryota</taxon>
        <taxon>Metazoa</taxon>
        <taxon>Chordata</taxon>
        <taxon>Craniata</taxon>
        <taxon>Vertebrata</taxon>
        <taxon>Euteleostomi</taxon>
        <taxon>Mammalia</taxon>
        <taxon>Eutheria</taxon>
        <taxon>Laurasiatheria</taxon>
        <taxon>Carnivora</taxon>
        <taxon>Caniformia</taxon>
        <taxon>Canidae</taxon>
        <taxon>Canis</taxon>
    </lineage>
</organism>
<feature type="region of interest" description="Disordered" evidence="1">
    <location>
        <begin position="421"/>
        <end position="465"/>
    </location>
</feature>
<dbReference type="Proteomes" id="UP000805418">
    <property type="component" value="Chromosome 10"/>
</dbReference>
<dbReference type="Pfam" id="PF15856">
    <property type="entry name" value="DUF4727"/>
    <property type="match status" value="1"/>
</dbReference>
<reference evidence="2" key="1">
    <citation type="submission" date="2020-03" db="EMBL/GenBank/DDBJ databases">
        <title>Long-read based genome assembly of a Labrador retriever dog.</title>
        <authorList>
            <person name="Eory L."/>
            <person name="Zhang W."/>
            <person name="Schoenebeck J."/>
        </authorList>
    </citation>
    <scope>NUCLEOTIDE SEQUENCE [LARGE SCALE GENOMIC DNA]</scope>
    <source>
        <strain evidence="2">Labrador retriever</strain>
    </source>
</reference>
<feature type="compositionally biased region" description="Basic and acidic residues" evidence="1">
    <location>
        <begin position="791"/>
        <end position="808"/>
    </location>
</feature>
<protein>
    <submittedName>
        <fullName evidence="2">Uncharacterized protein</fullName>
    </submittedName>
</protein>
<feature type="compositionally biased region" description="Basic and acidic residues" evidence="1">
    <location>
        <begin position="1494"/>
        <end position="1505"/>
    </location>
</feature>
<feature type="compositionally biased region" description="Low complexity" evidence="1">
    <location>
        <begin position="1436"/>
        <end position="1455"/>
    </location>
</feature>
<dbReference type="InterPro" id="IPR031715">
    <property type="entry name" value="DUF4727"/>
</dbReference>
<accession>A0A8I3NZ67</accession>
<feature type="compositionally biased region" description="Acidic residues" evidence="1">
    <location>
        <begin position="745"/>
        <end position="758"/>
    </location>
</feature>
<dbReference type="OrthoDB" id="9834506at2759"/>
<sequence length="1674" mass="187711">MLLPLLGACVVVGPFQGPEWEPVLGLLSEDHSCRDPRCCGNLLVLCLFLIWQVQHYWQQITRTHPSMKKVIKVPLQKWAVPSTRHDTCFRMTREFFSLSDFSGLDAHVQQWAQKKRHEYRRSLQESWNQYLLSWQHPRQGSSWDFCTPFEPFFCTTSFSSTCMLSQDSSWEAWQVPWCLSDEQTHLICKPLSSPLDRYQRMEQLLVHSQEELMPLESVVSMRSHLKPMILATSLSSLPSSQRLQFSSRDFLPDPSNQQVGMSTWKSWGCSQKTWVPERENHMLVREALEWGSQTESSGEDTWEIQATVGQLPMNFEMEDDAETKVLEWRSQRLVISKTDGDILTLGSKNQDQMGIENRAKIQELGNRNEREAEGENPETQAHIVEKQKQLRCKTDAETQTLEWRNQDKSRNDDAVEIQAFENKKEAREENEGETQAQGLGKQDQTGSEDGEENQVPGWGKQDKIRDDTGIGIQAQEWTNKVHVGGENDMQTQVSRRENLAEVKQEEGVETQALGWEKQESIGSENVIGILTPGWGKQDQGGSEKAGRIQASREEIWKQLRHELLVGWRNQGLRKGEVTGETQLSRGKNLREIRQEDWVVIHTAWWGDERPVASEIDRCKISYWGNQVQIGGKMDRECEISRWGNQDQIGGEMDREREIPCWENQDQIGGKMDRECEISRWGNQDQIGGKMDRECEISCWENQDQIGGKMDRECEILCWGNQDQIGGELRAETQAPEKRDQRKGGDEDDTNTLAPEEESQGQLRCETHIDTHPPERRNQEQFEDENSIDIQALEKRNRRVKDEDGKEIQELGEENQGQLSSKHNAKIHTPMWENQEYIRGKDGANTQASEAENGGELTSKIDGQTYSAEWKKEGQVGDENGAEIQVPEKTSQREAGGEDYTDAWEPREENQSQLKGVIDRKTHLSEWKNQEQPGGENRTEIQAGSEDAVENQRSERDNQGRLARETRESHSSGRSNGEQTGGKKEENQTLGKRSQREAGSEDNGKVQGLRGGPQRLITTKIDETSCSSEWKNLEQVGSEHGAETEIQGKRNPRGTTGGDGTETQAPGGDYQGQVRSKVDGEIRIQGPGNQNKDGDEDAAEIQGVRSQRKCRAEAAAGGPHIPRGGNEEQVREKDAAKGSLLVDSLEGEGSPAITGSGHEAMAQEPPDTSALCPEMKPLPSWSQLSLQASGEGKHLVSQSMASAKKHRAGVSLAFQQASPEPWRSQKQDKRVVDPGKTAGLTQQLQNLQSGEFLAAPLGLPSACSSVLCGRAPQAATALAGAPTVLTVPPKGPILKKSQQLLLESLMRWKIVHLKWGFPQRILESHLLFNLLEPCPLPLAGVRLPGLYTARELQQQQERHFEAQGFRPGLKSTERSQRVQLPERKSPKLPTQDTALEKCGSHQCKSMGISIHSEKPGRVRPPGGTREPLDVQEEVPPRAKAAAAPRRSSRPAAQSRSWCGPELPSENSRDRKMVGPGASQMVEMAPCRGRTSYPRTGHDHWRKERISQEAPKPPSLKCQWPTHGRRGSLEAARSSQAGQQPSSCFTNTSSFKDSLHSAAARLSMTLLNKVSCSSHLAKPRHSAPNLSLRDPDPTLLPKLGDQHTRDGSSGVHISLKRDLQPPGHYCAEATLPKTESFRGQGEPENLNGAPQNASIPQKFGFVKHWRCFLLQHGFRK</sequence>
<feature type="compositionally biased region" description="Polar residues" evidence="1">
    <location>
        <begin position="1531"/>
        <end position="1546"/>
    </location>
</feature>
<feature type="compositionally biased region" description="Basic and acidic residues" evidence="1">
    <location>
        <begin position="916"/>
        <end position="928"/>
    </location>
</feature>
<dbReference type="GeneID" id="100683920"/>
<feature type="compositionally biased region" description="Polar residues" evidence="1">
    <location>
        <begin position="433"/>
        <end position="445"/>
    </location>
</feature>
<reference evidence="2" key="2">
    <citation type="submission" date="2025-08" db="UniProtKB">
        <authorList>
            <consortium name="Ensembl"/>
        </authorList>
    </citation>
    <scope>IDENTIFICATION</scope>
    <source>
        <strain evidence="2">Boxer</strain>
    </source>
</reference>
<dbReference type="CTD" id="100683920"/>
<proteinExistence type="predicted"/>
<feature type="compositionally biased region" description="Basic and acidic residues" evidence="1">
    <location>
        <begin position="764"/>
        <end position="779"/>
    </location>
</feature>
<feature type="region of interest" description="Disordered" evidence="1">
    <location>
        <begin position="838"/>
        <end position="1176"/>
    </location>
</feature>
<evidence type="ECO:0000256" key="1">
    <source>
        <dbReference type="SAM" id="MobiDB-lite"/>
    </source>
</evidence>
<evidence type="ECO:0000313" key="2">
    <source>
        <dbReference type="Ensembl" id="ENSCAFP00845022405.1"/>
    </source>
</evidence>
<feature type="compositionally biased region" description="Basic and acidic residues" evidence="1">
    <location>
        <begin position="949"/>
        <end position="970"/>
    </location>
</feature>
<evidence type="ECO:0000313" key="3">
    <source>
        <dbReference type="Proteomes" id="UP000805418"/>
    </source>
</evidence>
<dbReference type="PANTHER" id="PTHR22379">
    <property type="entry name" value="RIKEN CDNA 4930407I10 GENE"/>
    <property type="match status" value="1"/>
</dbReference>
<feature type="compositionally biased region" description="Basic and acidic residues" evidence="1">
    <location>
        <begin position="1124"/>
        <end position="1135"/>
    </location>
</feature>
<keyword evidence="3" id="KW-1185">Reference proteome</keyword>